<protein>
    <submittedName>
        <fullName evidence="2">Uncharacterized protein</fullName>
    </submittedName>
</protein>
<feature type="region of interest" description="Disordered" evidence="1">
    <location>
        <begin position="184"/>
        <end position="228"/>
    </location>
</feature>
<evidence type="ECO:0000313" key="2">
    <source>
        <dbReference type="EMBL" id="CCA58896.1"/>
    </source>
</evidence>
<feature type="compositionally biased region" description="Pro residues" evidence="1">
    <location>
        <begin position="209"/>
        <end position="219"/>
    </location>
</feature>
<accession>F2R887</accession>
<dbReference type="STRING" id="953739.SVEN_5610"/>
<sequence>MALSDRHIELRRDPHSGEVLAHGGDPEAHSILQRAGFVHILRRHEQYHRLPTGLDQAAEETLATAAVSALRSVGYWVACDATFDTDQRTSHYLPLGAQVAALSDQLRRASTTQDAAAVLTELTASHDGVLAGLAQVLASAGEFLETLDQDSDRQTAATVRGLSGHHLAVITAQLHQLRNALTDRHEDPPHAAPAPAKSRTTNAKRPSTAPAPSPPCRPGRPPRHRPGA</sequence>
<evidence type="ECO:0000256" key="1">
    <source>
        <dbReference type="SAM" id="MobiDB-lite"/>
    </source>
</evidence>
<keyword evidence="3" id="KW-1185">Reference proteome</keyword>
<organism evidence="2 3">
    <name type="scientific">Streptomyces venezuelae (strain ATCC 10712 / CBS 650.69 / DSM 40230 / JCM 4526 / NBRC 13096 / PD 04745)</name>
    <dbReference type="NCBI Taxonomy" id="953739"/>
    <lineage>
        <taxon>Bacteria</taxon>
        <taxon>Bacillati</taxon>
        <taxon>Actinomycetota</taxon>
        <taxon>Actinomycetes</taxon>
        <taxon>Kitasatosporales</taxon>
        <taxon>Streptomycetaceae</taxon>
        <taxon>Streptomyces</taxon>
    </lineage>
</organism>
<evidence type="ECO:0000313" key="3">
    <source>
        <dbReference type="Proteomes" id="UP000006854"/>
    </source>
</evidence>
<dbReference type="eggNOG" id="ENOG5032QCI">
    <property type="taxonomic scope" value="Bacteria"/>
</dbReference>
<feature type="non-terminal residue" evidence="2">
    <location>
        <position position="228"/>
    </location>
</feature>
<gene>
    <name evidence="2" type="ordered locus">SVEN_5610</name>
</gene>
<reference evidence="2 3" key="1">
    <citation type="journal article" date="2011" name="BMC Genomics">
        <title>Genome-wide analysis of the role of GlnR in Streptomyces venezuelae provides new insights into global nitrogen regulation in actinomycetes.</title>
        <authorList>
            <person name="Pullan S.T."/>
            <person name="Bibb M.J."/>
            <person name="Merrick M."/>
        </authorList>
    </citation>
    <scope>NUCLEOTIDE SEQUENCE [LARGE SCALE GENOMIC DNA]</scope>
    <source>
        <strain evidence="3">ATCC 10712 / CBS 650.69 / DSM 40230 / JCM 4526 / NBRC 13096 / PD 04745</strain>
    </source>
</reference>
<dbReference type="HOGENOM" id="CLU_1214273_0_0_11"/>
<name>F2R887_STRVP</name>
<dbReference type="Proteomes" id="UP000006854">
    <property type="component" value="Chromosome"/>
</dbReference>
<proteinExistence type="predicted"/>
<dbReference type="AlphaFoldDB" id="F2R887"/>
<dbReference type="KEGG" id="sve:SVEN_5610"/>
<dbReference type="EMBL" id="FR845719">
    <property type="protein sequence ID" value="CCA58896.1"/>
    <property type="molecule type" value="Genomic_DNA"/>
</dbReference>